<dbReference type="Proteomes" id="UP000247409">
    <property type="component" value="Unassembled WGS sequence"/>
</dbReference>
<reference evidence="3 4" key="1">
    <citation type="journal article" date="2018" name="Mol. Biol. Evol.">
        <title>Analysis of the draft genome of the red seaweed Gracilariopsis chorda provides insights into genome size evolution in Rhodophyta.</title>
        <authorList>
            <person name="Lee J."/>
            <person name="Yang E.C."/>
            <person name="Graf L."/>
            <person name="Yang J.H."/>
            <person name="Qiu H."/>
            <person name="Zel Zion U."/>
            <person name="Chan C.X."/>
            <person name="Stephens T.G."/>
            <person name="Weber A.P.M."/>
            <person name="Boo G.H."/>
            <person name="Boo S.M."/>
            <person name="Kim K.M."/>
            <person name="Shin Y."/>
            <person name="Jung M."/>
            <person name="Lee S.J."/>
            <person name="Yim H.S."/>
            <person name="Lee J.H."/>
            <person name="Bhattacharya D."/>
            <person name="Yoon H.S."/>
        </authorList>
    </citation>
    <scope>NUCLEOTIDE SEQUENCE [LARGE SCALE GENOMIC DNA]</scope>
    <source>
        <strain evidence="3 4">SKKU-2015</strain>
        <tissue evidence="3">Whole body</tissue>
    </source>
</reference>
<comment type="caution">
    <text evidence="3">The sequence shown here is derived from an EMBL/GenBank/DDBJ whole genome shotgun (WGS) entry which is preliminary data.</text>
</comment>
<sequence length="225" mass="24634">MALPKLTAADLQHLATDHLPLLSALPDRPRNANPPRLRARQRARPATRTPTNVPRRLRRYHNDVALALAAAASGALPTSSADLAALFQPHTRCEFDTLLSDPAARGAWERFVALDETSQRAVLAAEDAVHSPNAPCVDARLRHLIKNRGALVRPLVEHVESQVVNLPQGESVRLVLTSPFSRLVAHAVAQYHRMKSRSFDVGHQRVTVISATHPPLPVRLLDALA</sequence>
<dbReference type="InterPro" id="IPR039629">
    <property type="entry name" value="R3HDM4"/>
</dbReference>
<proteinExistence type="predicted"/>
<protein>
    <recommendedName>
        <fullName evidence="2">R3H domain-containing protein</fullName>
    </recommendedName>
</protein>
<dbReference type="GO" id="GO:0003676">
    <property type="term" value="F:nucleic acid binding"/>
    <property type="evidence" value="ECO:0007669"/>
    <property type="project" value="InterPro"/>
</dbReference>
<feature type="region of interest" description="Disordered" evidence="1">
    <location>
        <begin position="22"/>
        <end position="51"/>
    </location>
</feature>
<feature type="domain" description="R3H" evidence="2">
    <location>
        <begin position="145"/>
        <end position="212"/>
    </location>
</feature>
<evidence type="ECO:0000313" key="4">
    <source>
        <dbReference type="Proteomes" id="UP000247409"/>
    </source>
</evidence>
<accession>A0A2V3ISZ5</accession>
<dbReference type="PANTHER" id="PTHR32019">
    <property type="entry name" value="R3H DOMAIN-CONTAINING PROTEIN 4"/>
    <property type="match status" value="1"/>
</dbReference>
<organism evidence="3 4">
    <name type="scientific">Gracilariopsis chorda</name>
    <dbReference type="NCBI Taxonomy" id="448386"/>
    <lineage>
        <taxon>Eukaryota</taxon>
        <taxon>Rhodophyta</taxon>
        <taxon>Florideophyceae</taxon>
        <taxon>Rhodymeniophycidae</taxon>
        <taxon>Gracilariales</taxon>
        <taxon>Gracilariaceae</taxon>
        <taxon>Gracilariopsis</taxon>
    </lineage>
</organism>
<dbReference type="SMART" id="SM00393">
    <property type="entry name" value="R3H"/>
    <property type="match status" value="1"/>
</dbReference>
<gene>
    <name evidence="3" type="ORF">BWQ96_05000</name>
</gene>
<evidence type="ECO:0000256" key="1">
    <source>
        <dbReference type="SAM" id="MobiDB-lite"/>
    </source>
</evidence>
<dbReference type="OrthoDB" id="75169at2759"/>
<dbReference type="InterPro" id="IPR001374">
    <property type="entry name" value="R3H_dom"/>
</dbReference>
<evidence type="ECO:0000259" key="2">
    <source>
        <dbReference type="SMART" id="SM00393"/>
    </source>
</evidence>
<evidence type="ECO:0000313" key="3">
    <source>
        <dbReference type="EMBL" id="PXF45234.1"/>
    </source>
</evidence>
<dbReference type="AlphaFoldDB" id="A0A2V3ISZ5"/>
<name>A0A2V3ISZ5_9FLOR</name>
<dbReference type="EMBL" id="NBIV01000066">
    <property type="protein sequence ID" value="PXF45234.1"/>
    <property type="molecule type" value="Genomic_DNA"/>
</dbReference>
<dbReference type="SUPFAM" id="SSF82708">
    <property type="entry name" value="R3H domain"/>
    <property type="match status" value="1"/>
</dbReference>
<dbReference type="PANTHER" id="PTHR32019:SF2">
    <property type="entry name" value="R3H DOMAIN-CONTAINING PROTEIN 4"/>
    <property type="match status" value="1"/>
</dbReference>
<dbReference type="InterPro" id="IPR036867">
    <property type="entry name" value="R3H_dom_sf"/>
</dbReference>
<keyword evidence="4" id="KW-1185">Reference proteome</keyword>
<dbReference type="Pfam" id="PF01424">
    <property type="entry name" value="R3H"/>
    <property type="match status" value="1"/>
</dbReference>